<evidence type="ECO:0000256" key="5">
    <source>
        <dbReference type="ARBA" id="ARBA00022679"/>
    </source>
</evidence>
<evidence type="ECO:0000256" key="4">
    <source>
        <dbReference type="ARBA" id="ARBA00022630"/>
    </source>
</evidence>
<dbReference type="Pfam" id="PF02424">
    <property type="entry name" value="ApbE"/>
    <property type="match status" value="1"/>
</dbReference>
<dbReference type="EC" id="2.7.1.180" evidence="2 11"/>
<keyword evidence="7 11" id="KW-0274">FAD</keyword>
<dbReference type="SUPFAM" id="SSF143631">
    <property type="entry name" value="ApbE-like"/>
    <property type="match status" value="1"/>
</dbReference>
<dbReference type="InterPro" id="IPR003374">
    <property type="entry name" value="ApbE-like_sf"/>
</dbReference>
<dbReference type="Gene3D" id="3.10.520.10">
    <property type="entry name" value="ApbE-like domains"/>
    <property type="match status" value="1"/>
</dbReference>
<dbReference type="Proteomes" id="UP001524502">
    <property type="component" value="Unassembled WGS sequence"/>
</dbReference>
<comment type="cofactor">
    <cofactor evidence="1">
        <name>Mg(2+)</name>
        <dbReference type="ChEBI" id="CHEBI:18420"/>
    </cofactor>
</comment>
<dbReference type="PANTHER" id="PTHR30040:SF2">
    <property type="entry name" value="FAD:PROTEIN FMN TRANSFERASE"/>
    <property type="match status" value="1"/>
</dbReference>
<evidence type="ECO:0000256" key="2">
    <source>
        <dbReference type="ARBA" id="ARBA00011955"/>
    </source>
</evidence>
<comment type="similarity">
    <text evidence="11">Belongs to the ApbE family.</text>
</comment>
<name>A0ABT1RMC4_9FIRM</name>
<accession>A0ABT1RMC4</accession>
<keyword evidence="6 11" id="KW-0479">Metal-binding</keyword>
<comment type="caution">
    <text evidence="12">The sequence shown here is derived from an EMBL/GenBank/DDBJ whole genome shotgun (WGS) entry which is preliminary data.</text>
</comment>
<organism evidence="12 13">
    <name type="scientific">Anaerovorax odorimutans</name>
    <dbReference type="NCBI Taxonomy" id="109327"/>
    <lineage>
        <taxon>Bacteria</taxon>
        <taxon>Bacillati</taxon>
        <taxon>Bacillota</taxon>
        <taxon>Clostridia</taxon>
        <taxon>Peptostreptococcales</taxon>
        <taxon>Anaerovoracaceae</taxon>
        <taxon>Anaerovorax</taxon>
    </lineage>
</organism>
<comment type="catalytic activity">
    <reaction evidence="10 11">
        <text>L-threonyl-[protein] + FAD = FMN-L-threonyl-[protein] + AMP + H(+)</text>
        <dbReference type="Rhea" id="RHEA:36847"/>
        <dbReference type="Rhea" id="RHEA-COMP:11060"/>
        <dbReference type="Rhea" id="RHEA-COMP:11061"/>
        <dbReference type="ChEBI" id="CHEBI:15378"/>
        <dbReference type="ChEBI" id="CHEBI:30013"/>
        <dbReference type="ChEBI" id="CHEBI:57692"/>
        <dbReference type="ChEBI" id="CHEBI:74257"/>
        <dbReference type="ChEBI" id="CHEBI:456215"/>
        <dbReference type="EC" id="2.7.1.180"/>
    </reaction>
</comment>
<evidence type="ECO:0000256" key="1">
    <source>
        <dbReference type="ARBA" id="ARBA00001946"/>
    </source>
</evidence>
<evidence type="ECO:0000256" key="3">
    <source>
        <dbReference type="ARBA" id="ARBA00016337"/>
    </source>
</evidence>
<keyword evidence="4 11" id="KW-0285">Flavoprotein</keyword>
<dbReference type="PANTHER" id="PTHR30040">
    <property type="entry name" value="THIAMINE BIOSYNTHESIS LIPOPROTEIN APBE"/>
    <property type="match status" value="1"/>
</dbReference>
<dbReference type="GO" id="GO:0016740">
    <property type="term" value="F:transferase activity"/>
    <property type="evidence" value="ECO:0007669"/>
    <property type="project" value="UniProtKB-KW"/>
</dbReference>
<evidence type="ECO:0000256" key="8">
    <source>
        <dbReference type="ARBA" id="ARBA00022842"/>
    </source>
</evidence>
<keyword evidence="5 11" id="KW-0808">Transferase</keyword>
<evidence type="ECO:0000256" key="7">
    <source>
        <dbReference type="ARBA" id="ARBA00022827"/>
    </source>
</evidence>
<dbReference type="InterPro" id="IPR024932">
    <property type="entry name" value="ApbE"/>
</dbReference>
<sequence length="349" mass="39292">MNALKKRRGRLSLLLAAVLILGAAVWFVKKEKTERYEAEFIDVFDTMTKIVGYSKSEKQFRDQTDFIHKELKRYHQLFDIYHDYTGVSNIKSINDHAGKAPVKVDEKILDLLEFSRQVYQMTNGNVNVAFGSVLSIWHEYRESGTDDPARAQLPPMEALREAAKHTNIEDLIIDRQKSTVFLKDPQMSLDVGAVAKGFAVEAVSRDVRREKQADALLLSVGGNVRAIGYKDGKSEPWKVGIQNPDDSGKMLRDLSIADSSLVTSGDYQRYYMVDGKRYNHIIDPKTLMPAQHYRAVTVHCQDSGLADALSTAAFLLDYEKSRSLIESIKGAGALYVMKDGSLRGTKEFE</sequence>
<reference evidence="12 13" key="1">
    <citation type="submission" date="2022-06" db="EMBL/GenBank/DDBJ databases">
        <title>Isolation of gut microbiota from human fecal samples.</title>
        <authorList>
            <person name="Pamer E.G."/>
            <person name="Barat B."/>
            <person name="Waligurski E."/>
            <person name="Medina S."/>
            <person name="Paddock L."/>
            <person name="Mostad J."/>
        </authorList>
    </citation>
    <scope>NUCLEOTIDE SEQUENCE [LARGE SCALE GENOMIC DNA]</scope>
    <source>
        <strain evidence="12 13">SL.3.17</strain>
    </source>
</reference>
<evidence type="ECO:0000256" key="11">
    <source>
        <dbReference type="PIRNR" id="PIRNR006268"/>
    </source>
</evidence>
<protein>
    <recommendedName>
        <fullName evidence="3 11">FAD:protein FMN transferase</fullName>
        <ecNumber evidence="2 11">2.7.1.180</ecNumber>
    </recommendedName>
    <alternativeName>
        <fullName evidence="9 11">Flavin transferase</fullName>
    </alternativeName>
</protein>
<gene>
    <name evidence="12" type="ORF">NE619_06335</name>
</gene>
<evidence type="ECO:0000256" key="10">
    <source>
        <dbReference type="ARBA" id="ARBA00048540"/>
    </source>
</evidence>
<evidence type="ECO:0000313" key="12">
    <source>
        <dbReference type="EMBL" id="MCQ4636340.1"/>
    </source>
</evidence>
<dbReference type="RefSeq" id="WP_256131524.1">
    <property type="nucleotide sequence ID" value="NZ_JANFXK010000005.1"/>
</dbReference>
<dbReference type="PIRSF" id="PIRSF006268">
    <property type="entry name" value="ApbE"/>
    <property type="match status" value="1"/>
</dbReference>
<evidence type="ECO:0000313" key="13">
    <source>
        <dbReference type="Proteomes" id="UP001524502"/>
    </source>
</evidence>
<dbReference type="EMBL" id="JANFXK010000005">
    <property type="protein sequence ID" value="MCQ4636340.1"/>
    <property type="molecule type" value="Genomic_DNA"/>
</dbReference>
<keyword evidence="8 11" id="KW-0460">Magnesium</keyword>
<proteinExistence type="inferred from homology"/>
<evidence type="ECO:0000256" key="6">
    <source>
        <dbReference type="ARBA" id="ARBA00022723"/>
    </source>
</evidence>
<evidence type="ECO:0000256" key="9">
    <source>
        <dbReference type="ARBA" id="ARBA00031306"/>
    </source>
</evidence>
<keyword evidence="13" id="KW-1185">Reference proteome</keyword>